<dbReference type="EMBL" id="CAEZYR010000011">
    <property type="protein sequence ID" value="CAB4731344.1"/>
    <property type="molecule type" value="Genomic_DNA"/>
</dbReference>
<dbReference type="InterPro" id="IPR011032">
    <property type="entry name" value="GroES-like_sf"/>
</dbReference>
<evidence type="ECO:0000256" key="1">
    <source>
        <dbReference type="ARBA" id="ARBA00022723"/>
    </source>
</evidence>
<dbReference type="InterPro" id="IPR002328">
    <property type="entry name" value="ADH_Zn_CS"/>
</dbReference>
<sequence>MIMAQTCQAAVFLGNDTYEVREFAVPDPPPGGAVIKVEAVGLCGSDVAQFHGVELVPGASMFPVIPGHETVGRVVKLAADATLGVSEGDRVAVDEILSIAPTFRVYGYTDMTGDGTLGLWGGYGEYMEIFAGTKLHRLTDNLPAEQLTLFEPLANAVNWTDIAGVKEGDSVVIQGPGHQGLAVLEAVLARKPGQVFVTGTSDDAMRLATATQLGATHTIMVDKVDPVAFVADHTGGTMADVVMDIASVVHTVPLCIDLVRWNGRVLLAGLKHFKPIPNFVTDMIVMKALTVCGGSGFTFASMQRAVEMLESGEARSDLVVGEVFGLDQIDDAMALLSRALPGRDAVRVGLRHA</sequence>
<organism evidence="6">
    <name type="scientific">freshwater metagenome</name>
    <dbReference type="NCBI Taxonomy" id="449393"/>
    <lineage>
        <taxon>unclassified sequences</taxon>
        <taxon>metagenomes</taxon>
        <taxon>ecological metagenomes</taxon>
    </lineage>
</organism>
<evidence type="ECO:0000313" key="6">
    <source>
        <dbReference type="EMBL" id="CAB4731344.1"/>
    </source>
</evidence>
<dbReference type="InterPro" id="IPR050129">
    <property type="entry name" value="Zn_alcohol_dh"/>
</dbReference>
<gene>
    <name evidence="6" type="ORF">UFOPK2754_00501</name>
</gene>
<dbReference type="Pfam" id="PF00107">
    <property type="entry name" value="ADH_zinc_N"/>
    <property type="match status" value="1"/>
</dbReference>
<reference evidence="6" key="1">
    <citation type="submission" date="2020-05" db="EMBL/GenBank/DDBJ databases">
        <authorList>
            <person name="Chiriac C."/>
            <person name="Salcher M."/>
            <person name="Ghai R."/>
            <person name="Kavagutti S V."/>
        </authorList>
    </citation>
    <scope>NUCLEOTIDE SEQUENCE</scope>
</reference>
<keyword evidence="2" id="KW-0862">Zinc</keyword>
<dbReference type="Pfam" id="PF08240">
    <property type="entry name" value="ADH_N"/>
    <property type="match status" value="1"/>
</dbReference>
<dbReference type="InterPro" id="IPR013154">
    <property type="entry name" value="ADH-like_N"/>
</dbReference>
<dbReference type="PANTHER" id="PTHR43401:SF2">
    <property type="entry name" value="L-THREONINE 3-DEHYDROGENASE"/>
    <property type="match status" value="1"/>
</dbReference>
<evidence type="ECO:0000256" key="3">
    <source>
        <dbReference type="ARBA" id="ARBA00023002"/>
    </source>
</evidence>
<keyword evidence="1" id="KW-0479">Metal-binding</keyword>
<evidence type="ECO:0000256" key="2">
    <source>
        <dbReference type="ARBA" id="ARBA00022833"/>
    </source>
</evidence>
<dbReference type="Gene3D" id="3.90.180.10">
    <property type="entry name" value="Medium-chain alcohol dehydrogenases, catalytic domain"/>
    <property type="match status" value="1"/>
</dbReference>
<feature type="domain" description="Alcohol dehydrogenase-like C-terminal" evidence="4">
    <location>
        <begin position="189"/>
        <end position="310"/>
    </location>
</feature>
<evidence type="ECO:0000259" key="4">
    <source>
        <dbReference type="Pfam" id="PF00107"/>
    </source>
</evidence>
<dbReference type="InterPro" id="IPR013149">
    <property type="entry name" value="ADH-like_C"/>
</dbReference>
<feature type="domain" description="Alcohol dehydrogenase-like N-terminal" evidence="5">
    <location>
        <begin position="30"/>
        <end position="130"/>
    </location>
</feature>
<dbReference type="PROSITE" id="PS00059">
    <property type="entry name" value="ADH_ZINC"/>
    <property type="match status" value="1"/>
</dbReference>
<dbReference type="PANTHER" id="PTHR43401">
    <property type="entry name" value="L-THREONINE 3-DEHYDROGENASE"/>
    <property type="match status" value="1"/>
</dbReference>
<accession>A0A6J6S8X5</accession>
<protein>
    <submittedName>
        <fullName evidence="6">Unannotated protein</fullName>
    </submittedName>
</protein>
<dbReference type="InterPro" id="IPR036291">
    <property type="entry name" value="NAD(P)-bd_dom_sf"/>
</dbReference>
<dbReference type="GO" id="GO:0008270">
    <property type="term" value="F:zinc ion binding"/>
    <property type="evidence" value="ECO:0007669"/>
    <property type="project" value="InterPro"/>
</dbReference>
<dbReference type="Gene3D" id="3.40.50.720">
    <property type="entry name" value="NAD(P)-binding Rossmann-like Domain"/>
    <property type="match status" value="1"/>
</dbReference>
<dbReference type="SUPFAM" id="SSF50129">
    <property type="entry name" value="GroES-like"/>
    <property type="match status" value="1"/>
</dbReference>
<name>A0A6J6S8X5_9ZZZZ</name>
<evidence type="ECO:0000259" key="5">
    <source>
        <dbReference type="Pfam" id="PF08240"/>
    </source>
</evidence>
<dbReference type="SUPFAM" id="SSF51735">
    <property type="entry name" value="NAD(P)-binding Rossmann-fold domains"/>
    <property type="match status" value="1"/>
</dbReference>
<proteinExistence type="predicted"/>
<keyword evidence="3" id="KW-0560">Oxidoreductase</keyword>
<dbReference type="GO" id="GO:0016491">
    <property type="term" value="F:oxidoreductase activity"/>
    <property type="evidence" value="ECO:0007669"/>
    <property type="project" value="UniProtKB-KW"/>
</dbReference>
<dbReference type="AlphaFoldDB" id="A0A6J6S8X5"/>